<dbReference type="EMBL" id="BAAAXF010000010">
    <property type="protein sequence ID" value="GAA3493573.1"/>
    <property type="molecule type" value="Genomic_DNA"/>
</dbReference>
<keyword evidence="2" id="KW-1185">Reference proteome</keyword>
<proteinExistence type="predicted"/>
<name>A0ABP6TGA8_9ACTN</name>
<protein>
    <submittedName>
        <fullName evidence="1">Uncharacterized protein</fullName>
    </submittedName>
</protein>
<comment type="caution">
    <text evidence="1">The sequence shown here is derived from an EMBL/GenBank/DDBJ whole genome shotgun (WGS) entry which is preliminary data.</text>
</comment>
<evidence type="ECO:0000313" key="1">
    <source>
        <dbReference type="EMBL" id="GAA3493573.1"/>
    </source>
</evidence>
<gene>
    <name evidence="1" type="ORF">GCM10019016_006720</name>
</gene>
<accession>A0ABP6TGA8</accession>
<evidence type="ECO:0000313" key="2">
    <source>
        <dbReference type="Proteomes" id="UP001501455"/>
    </source>
</evidence>
<organism evidence="1 2">
    <name type="scientific">Streptomyces prasinosporus</name>
    <dbReference type="NCBI Taxonomy" id="68256"/>
    <lineage>
        <taxon>Bacteria</taxon>
        <taxon>Bacillati</taxon>
        <taxon>Actinomycetota</taxon>
        <taxon>Actinomycetes</taxon>
        <taxon>Kitasatosporales</taxon>
        <taxon>Streptomycetaceae</taxon>
        <taxon>Streptomyces</taxon>
        <taxon>Streptomyces albogriseolus group</taxon>
    </lineage>
</organism>
<sequence>MATGVFSSVPTWNGFLFARYFVDGGVSRPAPPMTPPVFRTPDEPDRDGAMAASAVTTVPAPAFLLLRTRAAPPGPRTGRRGKGPT</sequence>
<dbReference type="Proteomes" id="UP001501455">
    <property type="component" value="Unassembled WGS sequence"/>
</dbReference>
<reference evidence="2" key="1">
    <citation type="journal article" date="2019" name="Int. J. Syst. Evol. Microbiol.">
        <title>The Global Catalogue of Microorganisms (GCM) 10K type strain sequencing project: providing services to taxonomists for standard genome sequencing and annotation.</title>
        <authorList>
            <consortium name="The Broad Institute Genomics Platform"/>
            <consortium name="The Broad Institute Genome Sequencing Center for Infectious Disease"/>
            <person name="Wu L."/>
            <person name="Ma J."/>
        </authorList>
    </citation>
    <scope>NUCLEOTIDE SEQUENCE [LARGE SCALE GENOMIC DNA]</scope>
    <source>
        <strain evidence="2">JCM 4816</strain>
    </source>
</reference>